<dbReference type="PROSITE" id="PS01326">
    <property type="entry name" value="DAP_EPIMERASE"/>
    <property type="match status" value="1"/>
</dbReference>
<dbReference type="PANTHER" id="PTHR31689:SF0">
    <property type="entry name" value="DIAMINOPIMELATE EPIMERASE"/>
    <property type="match status" value="1"/>
</dbReference>
<evidence type="ECO:0000256" key="5">
    <source>
        <dbReference type="ARBA" id="ARBA00023154"/>
    </source>
</evidence>
<dbReference type="Pfam" id="PF01678">
    <property type="entry name" value="DAP_epimerase"/>
    <property type="match status" value="2"/>
</dbReference>
<evidence type="ECO:0000313" key="9">
    <source>
        <dbReference type="Proteomes" id="UP000318571"/>
    </source>
</evidence>
<comment type="similarity">
    <text evidence="2">Belongs to the diaminopimelate epimerase family.</text>
</comment>
<keyword evidence="9" id="KW-1185">Reference proteome</keyword>
<evidence type="ECO:0000256" key="6">
    <source>
        <dbReference type="ARBA" id="ARBA00023235"/>
    </source>
</evidence>
<comment type="catalytic activity">
    <reaction evidence="7">
        <text>(2S,6S)-2,6-diaminopimelate = meso-2,6-diaminopimelate</text>
        <dbReference type="Rhea" id="RHEA:15393"/>
        <dbReference type="ChEBI" id="CHEBI:57609"/>
        <dbReference type="ChEBI" id="CHEBI:57791"/>
        <dbReference type="EC" id="5.1.1.7"/>
    </reaction>
</comment>
<accession>A0A553NVU6</accession>
<dbReference type="GO" id="GO:0005829">
    <property type="term" value="C:cytosol"/>
    <property type="evidence" value="ECO:0007669"/>
    <property type="project" value="TreeGrafter"/>
</dbReference>
<evidence type="ECO:0000256" key="2">
    <source>
        <dbReference type="ARBA" id="ARBA00010219"/>
    </source>
</evidence>
<proteinExistence type="inferred from homology"/>
<dbReference type="EMBL" id="VCGU01000010">
    <property type="protein sequence ID" value="TRY69553.1"/>
    <property type="molecule type" value="Genomic_DNA"/>
</dbReference>
<dbReference type="OMA" id="EWDFYNS"/>
<evidence type="ECO:0000256" key="4">
    <source>
        <dbReference type="ARBA" id="ARBA00022605"/>
    </source>
</evidence>
<dbReference type="GO" id="GO:0008837">
    <property type="term" value="F:diaminopimelate epimerase activity"/>
    <property type="evidence" value="ECO:0007669"/>
    <property type="project" value="UniProtKB-EC"/>
</dbReference>
<dbReference type="STRING" id="6832.A0A553NVU6"/>
<organism evidence="8 9">
    <name type="scientific">Tigriopus californicus</name>
    <name type="common">Marine copepod</name>
    <dbReference type="NCBI Taxonomy" id="6832"/>
    <lineage>
        <taxon>Eukaryota</taxon>
        <taxon>Metazoa</taxon>
        <taxon>Ecdysozoa</taxon>
        <taxon>Arthropoda</taxon>
        <taxon>Crustacea</taxon>
        <taxon>Multicrustacea</taxon>
        <taxon>Hexanauplia</taxon>
        <taxon>Copepoda</taxon>
        <taxon>Harpacticoida</taxon>
        <taxon>Harpacticidae</taxon>
        <taxon>Tigriopus</taxon>
    </lineage>
</organism>
<dbReference type="EC" id="5.1.1.7" evidence="3"/>
<keyword evidence="5" id="KW-0457">Lysine biosynthesis</keyword>
<comment type="caution">
    <text evidence="8">The sequence shown here is derived from an EMBL/GenBank/DDBJ whole genome shotgun (WGS) entry which is preliminary data.</text>
</comment>
<dbReference type="GO" id="GO:0009089">
    <property type="term" value="P:lysine biosynthetic process via diaminopimelate"/>
    <property type="evidence" value="ECO:0007669"/>
    <property type="project" value="UniProtKB-UniPathway"/>
</dbReference>
<evidence type="ECO:0000256" key="3">
    <source>
        <dbReference type="ARBA" id="ARBA00013080"/>
    </source>
</evidence>
<dbReference type="InterPro" id="IPR001653">
    <property type="entry name" value="DAP_epimerase_DapF"/>
</dbReference>
<dbReference type="AlphaFoldDB" id="A0A553NVU6"/>
<evidence type="ECO:0000313" key="8">
    <source>
        <dbReference type="EMBL" id="TRY69553.1"/>
    </source>
</evidence>
<keyword evidence="6" id="KW-0413">Isomerase</keyword>
<name>A0A553NVU6_TIGCA</name>
<comment type="pathway">
    <text evidence="1">Amino-acid biosynthesis; L-lysine biosynthesis via DAP pathway; DL-2,6-diaminopimelate from LL-2,6-diaminopimelate: step 1/1.</text>
</comment>
<protein>
    <recommendedName>
        <fullName evidence="3">diaminopimelate epimerase</fullName>
        <ecNumber evidence="3">5.1.1.7</ecNumber>
    </recommendedName>
</protein>
<evidence type="ECO:0000256" key="7">
    <source>
        <dbReference type="ARBA" id="ARBA00051712"/>
    </source>
</evidence>
<dbReference type="UniPathway" id="UPA00034">
    <property type="reaction ID" value="UER00025"/>
</dbReference>
<keyword evidence="4" id="KW-0028">Amino-acid biosynthesis</keyword>
<dbReference type="InterPro" id="IPR018510">
    <property type="entry name" value="DAP_epimerase_AS"/>
</dbReference>
<sequence length="269" mass="29909">MELPENYIPFDKYQGLGNDFIILDLADEAILRPEIFQLLANRRLGVGCDQIMVIMPANASQHNCDARIRIFNTDGSEAEACGNGTRCVIQVLAKKLRRSHIILDTKAGVLSGTMHSIGDVEVEQGRPRFKDEALDLCAYGLPGIVGHPVDIGNPHLVIFFSDDTIPDFERLGAVLEHHPKFENRTNVEFCCIDHNREQIRVWMWERGAGRTLACGSGACATAFVALKLELLGVDKSFVTIQMEAFTTATFKMPWLSILATANKARSEYD</sequence>
<dbReference type="PANTHER" id="PTHR31689">
    <property type="entry name" value="DIAMINOPIMELATE EPIMERASE, CHLOROPLASTIC"/>
    <property type="match status" value="1"/>
</dbReference>
<dbReference type="Gene3D" id="3.10.310.10">
    <property type="entry name" value="Diaminopimelate Epimerase, Chain A, domain 1"/>
    <property type="match status" value="2"/>
</dbReference>
<gene>
    <name evidence="8" type="ORF">TCAL_09671</name>
</gene>
<dbReference type="Proteomes" id="UP000318571">
    <property type="component" value="Chromosome 1"/>
</dbReference>
<dbReference type="NCBIfam" id="TIGR00652">
    <property type="entry name" value="DapF"/>
    <property type="match status" value="1"/>
</dbReference>
<dbReference type="HAMAP" id="MF_00197">
    <property type="entry name" value="DAP_epimerase"/>
    <property type="match status" value="1"/>
</dbReference>
<dbReference type="SUPFAM" id="SSF54506">
    <property type="entry name" value="Diaminopimelate epimerase-like"/>
    <property type="match status" value="2"/>
</dbReference>
<evidence type="ECO:0000256" key="1">
    <source>
        <dbReference type="ARBA" id="ARBA00005196"/>
    </source>
</evidence>
<reference evidence="8 9" key="1">
    <citation type="journal article" date="2018" name="Nat. Ecol. Evol.">
        <title>Genomic signatures of mitonuclear coevolution across populations of Tigriopus californicus.</title>
        <authorList>
            <person name="Barreto F.S."/>
            <person name="Watson E.T."/>
            <person name="Lima T.G."/>
            <person name="Willett C.S."/>
            <person name="Edmands S."/>
            <person name="Li W."/>
            <person name="Burton R.S."/>
        </authorList>
    </citation>
    <scope>NUCLEOTIDE SEQUENCE [LARGE SCALE GENOMIC DNA]</scope>
    <source>
        <strain evidence="8 9">San Diego</strain>
    </source>
</reference>